<dbReference type="EMBL" id="KZ613508">
    <property type="protein sequence ID" value="PMD16094.1"/>
    <property type="molecule type" value="Genomic_DNA"/>
</dbReference>
<dbReference type="PANTHER" id="PTHR35204:SF1">
    <property type="entry name" value="ENTEROTOXIN"/>
    <property type="match status" value="1"/>
</dbReference>
<feature type="compositionally biased region" description="Basic and acidic residues" evidence="1">
    <location>
        <begin position="52"/>
        <end position="63"/>
    </location>
</feature>
<dbReference type="OrthoDB" id="10261782at2759"/>
<gene>
    <name evidence="2" type="ORF">NA56DRAFT_581104</name>
</gene>
<sequence>MSLFPGRIPNNTHLYHGTHKPDTVKGMEWLAFEIEHAEMFARGLQGGRRPGRPGEPRDPERPGNRPNEPGAGGALPPVELDWAESVEELQSMGEDEPDFWKGYLHIYRTTRPLTNLVYIDGMSAGKTNVGTLDTQDFLLRSKTNGDDEPAFNDRNRGLELCALGAEWGIEGFVRMEMGFEIIFCEFSDGLVLESARQRPSGDNRSFEVLNQFETLRGASMRYPGITGQRFKLDYSGMLSAFWYDLNMTNPDPKRQDLPRLPATDVEGLGRMKVDFKVAFQESCRREDVGNDWQGITDMIITRYSDRLQLMAGNNTSREVILSESAVLLNLYIDYGNFDIPTAVEKCSVHYLIAAEPETIADRMIYEALHTVVNKICRTLFRVRQLLLEENMTDTSALENSKSALKTLVDYLNWTTWKECGKCAYDEICFVAIWPWGSIEDHEHPSCMKSNALAKRQGYWHMDGRPGRRRPKPPKNGVNSLVDEH</sequence>
<reference evidence="2 3" key="1">
    <citation type="submission" date="2016-05" db="EMBL/GenBank/DDBJ databases">
        <title>A degradative enzymes factory behind the ericoid mycorrhizal symbiosis.</title>
        <authorList>
            <consortium name="DOE Joint Genome Institute"/>
            <person name="Martino E."/>
            <person name="Morin E."/>
            <person name="Grelet G."/>
            <person name="Kuo A."/>
            <person name="Kohler A."/>
            <person name="Daghino S."/>
            <person name="Barry K."/>
            <person name="Choi C."/>
            <person name="Cichocki N."/>
            <person name="Clum A."/>
            <person name="Copeland A."/>
            <person name="Hainaut M."/>
            <person name="Haridas S."/>
            <person name="Labutti K."/>
            <person name="Lindquist E."/>
            <person name="Lipzen A."/>
            <person name="Khouja H.-R."/>
            <person name="Murat C."/>
            <person name="Ohm R."/>
            <person name="Olson A."/>
            <person name="Spatafora J."/>
            <person name="Veneault-Fourrey C."/>
            <person name="Henrissat B."/>
            <person name="Grigoriev I."/>
            <person name="Martin F."/>
            <person name="Perotto S."/>
        </authorList>
    </citation>
    <scope>NUCLEOTIDE SEQUENCE [LARGE SCALE GENOMIC DNA]</scope>
    <source>
        <strain evidence="2 3">UAMH 7357</strain>
    </source>
</reference>
<accession>A0A2J6PPZ2</accession>
<dbReference type="Proteomes" id="UP000235672">
    <property type="component" value="Unassembled WGS sequence"/>
</dbReference>
<evidence type="ECO:0000313" key="3">
    <source>
        <dbReference type="Proteomes" id="UP000235672"/>
    </source>
</evidence>
<dbReference type="PANTHER" id="PTHR35204">
    <property type="entry name" value="YALI0A21131P"/>
    <property type="match status" value="1"/>
</dbReference>
<feature type="region of interest" description="Disordered" evidence="1">
    <location>
        <begin position="43"/>
        <end position="77"/>
    </location>
</feature>
<organism evidence="2 3">
    <name type="scientific">Hyaloscypha hepaticicola</name>
    <dbReference type="NCBI Taxonomy" id="2082293"/>
    <lineage>
        <taxon>Eukaryota</taxon>
        <taxon>Fungi</taxon>
        <taxon>Dikarya</taxon>
        <taxon>Ascomycota</taxon>
        <taxon>Pezizomycotina</taxon>
        <taxon>Leotiomycetes</taxon>
        <taxon>Helotiales</taxon>
        <taxon>Hyaloscyphaceae</taxon>
        <taxon>Hyaloscypha</taxon>
    </lineage>
</organism>
<evidence type="ECO:0000256" key="1">
    <source>
        <dbReference type="SAM" id="MobiDB-lite"/>
    </source>
</evidence>
<proteinExistence type="predicted"/>
<protein>
    <submittedName>
        <fullName evidence="2">Uncharacterized protein</fullName>
    </submittedName>
</protein>
<feature type="region of interest" description="Disordered" evidence="1">
    <location>
        <begin position="1"/>
        <end position="20"/>
    </location>
</feature>
<name>A0A2J6PPZ2_9HELO</name>
<keyword evidence="3" id="KW-1185">Reference proteome</keyword>
<evidence type="ECO:0000313" key="2">
    <source>
        <dbReference type="EMBL" id="PMD16094.1"/>
    </source>
</evidence>
<dbReference type="AlphaFoldDB" id="A0A2J6PPZ2"/>
<dbReference type="InterPro" id="IPR038921">
    <property type="entry name" value="YOR389W-like"/>
</dbReference>
<feature type="region of interest" description="Disordered" evidence="1">
    <location>
        <begin position="461"/>
        <end position="484"/>
    </location>
</feature>
<dbReference type="STRING" id="1745343.A0A2J6PPZ2"/>